<dbReference type="InterPro" id="IPR039764">
    <property type="entry name" value="HABP4/SERBP1-like"/>
</dbReference>
<protein>
    <submittedName>
        <fullName evidence="3">Putative mrna binding protein</fullName>
    </submittedName>
</protein>
<feature type="compositionally biased region" description="Basic and acidic residues" evidence="1">
    <location>
        <begin position="321"/>
        <end position="336"/>
    </location>
</feature>
<feature type="compositionally biased region" description="Basic and acidic residues" evidence="1">
    <location>
        <begin position="391"/>
        <end position="424"/>
    </location>
</feature>
<evidence type="ECO:0000313" key="3">
    <source>
        <dbReference type="EMBL" id="MBC1174478.1"/>
    </source>
</evidence>
<dbReference type="Pfam" id="PF04774">
    <property type="entry name" value="HABP4_PAI-RBP1"/>
    <property type="match status" value="2"/>
</dbReference>
<feature type="compositionally biased region" description="Basic and acidic residues" evidence="1">
    <location>
        <begin position="78"/>
        <end position="111"/>
    </location>
</feature>
<feature type="compositionally biased region" description="Basic and acidic residues" evidence="1">
    <location>
        <begin position="437"/>
        <end position="446"/>
    </location>
</feature>
<name>A0A1B0ESH3_LUTLO</name>
<keyword evidence="5" id="KW-1185">Reference proteome</keyword>
<feature type="compositionally biased region" description="Basic and acidic residues" evidence="1">
    <location>
        <begin position="166"/>
        <end position="199"/>
    </location>
</feature>
<feature type="compositionally biased region" description="Basic and acidic residues" evidence="1">
    <location>
        <begin position="279"/>
        <end position="292"/>
    </location>
</feature>
<feature type="compositionally biased region" description="Basic and acidic residues" evidence="1">
    <location>
        <begin position="37"/>
        <end position="53"/>
    </location>
</feature>
<reference evidence="4" key="3">
    <citation type="submission" date="2020-05" db="UniProtKB">
        <authorList>
            <consortium name="EnsemblMetazoa"/>
        </authorList>
    </citation>
    <scope>IDENTIFICATION</scope>
    <source>
        <strain evidence="4">Jacobina</strain>
    </source>
</reference>
<dbReference type="PANTHER" id="PTHR12299:SF17">
    <property type="entry name" value="AT19571P-RELATED"/>
    <property type="match status" value="1"/>
</dbReference>
<feature type="domain" description="Hyaluronan/mRNA-binding protein" evidence="2">
    <location>
        <begin position="134"/>
        <end position="240"/>
    </location>
</feature>
<evidence type="ECO:0000313" key="5">
    <source>
        <dbReference type="Proteomes" id="UP000092461"/>
    </source>
</evidence>
<dbReference type="AlphaFoldDB" id="A0A1B0ESH3"/>
<dbReference type="Proteomes" id="UP000092461">
    <property type="component" value="Unassembled WGS sequence"/>
</dbReference>
<evidence type="ECO:0000259" key="2">
    <source>
        <dbReference type="SMART" id="SM01233"/>
    </source>
</evidence>
<accession>A0A1B0ESH3</accession>
<dbReference type="GO" id="GO:0005634">
    <property type="term" value="C:nucleus"/>
    <property type="evidence" value="ECO:0007669"/>
    <property type="project" value="TreeGrafter"/>
</dbReference>
<dbReference type="GO" id="GO:0003723">
    <property type="term" value="F:RNA binding"/>
    <property type="evidence" value="ECO:0007669"/>
    <property type="project" value="InterPro"/>
</dbReference>
<dbReference type="VEuPathDB" id="VectorBase:LLONM1_010008"/>
<feature type="region of interest" description="Disordered" evidence="1">
    <location>
        <begin position="34"/>
        <end position="545"/>
    </location>
</feature>
<reference evidence="5" key="1">
    <citation type="submission" date="2012-05" db="EMBL/GenBank/DDBJ databases">
        <title>Whole Genome Assembly of Lutzomyia longipalpis.</title>
        <authorList>
            <person name="Richards S."/>
            <person name="Qu C."/>
            <person name="Dillon R."/>
            <person name="Worley K."/>
            <person name="Scherer S."/>
            <person name="Batterton M."/>
            <person name="Taylor A."/>
            <person name="Hawes A."/>
            <person name="Hernandez B."/>
            <person name="Kovar C."/>
            <person name="Mandapat C."/>
            <person name="Pham C."/>
            <person name="Qu C."/>
            <person name="Jing C."/>
            <person name="Bess C."/>
            <person name="Bandaranaike D."/>
            <person name="Ngo D."/>
            <person name="Ongeri F."/>
            <person name="Arias F."/>
            <person name="Lara F."/>
            <person name="Weissenberger G."/>
            <person name="Kamau G."/>
            <person name="Han H."/>
            <person name="Shen H."/>
            <person name="Dinh H."/>
            <person name="Khalil I."/>
            <person name="Jones J."/>
            <person name="Shafer J."/>
            <person name="Jayaseelan J."/>
            <person name="Quiroz J."/>
            <person name="Blankenburg K."/>
            <person name="Nguyen L."/>
            <person name="Jackson L."/>
            <person name="Francisco L."/>
            <person name="Tang L.-Y."/>
            <person name="Pu L.-L."/>
            <person name="Perales L."/>
            <person name="Lorensuhewa L."/>
            <person name="Munidasa M."/>
            <person name="Coyle M."/>
            <person name="Taylor M."/>
            <person name="Puazo M."/>
            <person name="Firestine M."/>
            <person name="Scheel M."/>
            <person name="Javaid M."/>
            <person name="Wang M."/>
            <person name="Li M."/>
            <person name="Tabassum N."/>
            <person name="Saada N."/>
            <person name="Osuji N."/>
            <person name="Aqrawi P."/>
            <person name="Fu Q."/>
            <person name="Thornton R."/>
            <person name="Raj R."/>
            <person name="Goodspeed R."/>
            <person name="Mata R."/>
            <person name="Najjar R."/>
            <person name="Gubbala S."/>
            <person name="Lee S."/>
            <person name="Denson S."/>
            <person name="Patil S."/>
            <person name="Macmil S."/>
            <person name="Qi S."/>
            <person name="Matskevitch T."/>
            <person name="Palculict T."/>
            <person name="Mathew T."/>
            <person name="Vee V."/>
            <person name="Velamala V."/>
            <person name="Korchina V."/>
            <person name="Cai W."/>
            <person name="Liu W."/>
            <person name="Dai W."/>
            <person name="Zou X."/>
            <person name="Zhu Y."/>
            <person name="Zhang Y."/>
            <person name="Wu Y.-Q."/>
            <person name="Xin Y."/>
            <person name="Nazarath L."/>
            <person name="Kovar C."/>
            <person name="Han Y."/>
            <person name="Muzny D."/>
            <person name="Gibbs R."/>
        </authorList>
    </citation>
    <scope>NUCLEOTIDE SEQUENCE [LARGE SCALE GENOMIC DNA]</scope>
    <source>
        <strain evidence="5">Jacobina</strain>
    </source>
</reference>
<feature type="compositionally biased region" description="Low complexity" evidence="1">
    <location>
        <begin position="59"/>
        <end position="77"/>
    </location>
</feature>
<dbReference type="EMBL" id="GITU01005775">
    <property type="protein sequence ID" value="MBC1174478.1"/>
    <property type="molecule type" value="Transcribed_RNA"/>
</dbReference>
<evidence type="ECO:0000313" key="4">
    <source>
        <dbReference type="EnsemblMetazoa" id="LLOJ001505-PA"/>
    </source>
</evidence>
<feature type="domain" description="Hyaluronan/mRNA-binding protein" evidence="2">
    <location>
        <begin position="359"/>
        <end position="465"/>
    </location>
</feature>
<dbReference type="InterPro" id="IPR006861">
    <property type="entry name" value="HABP4_PAIRBP1-bd"/>
</dbReference>
<sequence>MENTYGISVDNRYELFYIDDEATDPLEAIAVKKKATKEKPKEVRKGAAEKENKAATINKVPVRTVPAPTKAVAPTKATPEKPNRQTRDEKPAPKRDDIVEKKNRRNREQTERVVANGVGGGDEKPRRRKFEGRGKREFDRQSGSDKTGVKAVDKREGGGAHNWGSHKQEVIDELAPKPHPAELYEGEPRAETQDNHEENTVNQSPNQDEETKELTLDEYKAMRAGKSKPPQYNLRKAGEGEDLSQWKKMVALEAKRPSGDEDGDNDATSFQQRATRQKHILDIEFHFNDGRRTGQMGRGPRGGRPRAPNAPGGGRQMGRNRRNDGKKNRRNREQTERVVANGVGGGDEKPRRRKFEGRGKREFDRQSGSDKTGVKAVDKREGGGAHNWGSHKQEVIDELAPKPHPAELYEGEPRAETQDNHEENTVNQSPNQDEETKELTLDEYKAMRAGKSKPPQYNLRKAGEGEDLSQWKKMVALEAKRPSGDEDGDNDATSFQQRATRQKHILDIEFHFNDGRRTGQMGRGPRGGRPRAPNAPGVDDEKDFPSLGLMNTQVVRPVKAAAKIVPIYAKEDAK</sequence>
<reference evidence="3" key="2">
    <citation type="journal article" date="2020" name="BMC">
        <title>Leishmania infection induces a limited differential gene expression in the sand fly midgut.</title>
        <authorList>
            <person name="Coutinho-Abreu I.V."/>
            <person name="Serafim T.D."/>
            <person name="Meneses C."/>
            <person name="Kamhawi S."/>
            <person name="Oliveira F."/>
            <person name="Valenzuela J.G."/>
        </authorList>
    </citation>
    <scope>NUCLEOTIDE SEQUENCE</scope>
    <source>
        <strain evidence="3">Jacobina</strain>
        <tissue evidence="3">Midgut</tissue>
    </source>
</reference>
<dbReference type="VEuPathDB" id="VectorBase:LLOJ001505"/>
<dbReference type="PANTHER" id="PTHR12299">
    <property type="entry name" value="HYALURONIC ACID-BINDING PROTEIN 4"/>
    <property type="match status" value="1"/>
</dbReference>
<dbReference type="EMBL" id="AJWK01005230">
    <property type="status" value="NOT_ANNOTATED_CDS"/>
    <property type="molecule type" value="Genomic_DNA"/>
</dbReference>
<dbReference type="GO" id="GO:0005737">
    <property type="term" value="C:cytoplasm"/>
    <property type="evidence" value="ECO:0007669"/>
    <property type="project" value="TreeGrafter"/>
</dbReference>
<dbReference type="EMBL" id="AJWK01005229">
    <property type="status" value="NOT_ANNOTATED_CDS"/>
    <property type="molecule type" value="Genomic_DNA"/>
</dbReference>
<feature type="compositionally biased region" description="Basic and acidic residues" evidence="1">
    <location>
        <begin position="504"/>
        <end position="517"/>
    </location>
</feature>
<feature type="compositionally biased region" description="Basic and acidic residues" evidence="1">
    <location>
        <begin position="121"/>
        <end position="158"/>
    </location>
</feature>
<organism evidence="4 5">
    <name type="scientific">Lutzomyia longipalpis</name>
    <name type="common">Sand fly</name>
    <dbReference type="NCBI Taxonomy" id="7200"/>
    <lineage>
        <taxon>Eukaryota</taxon>
        <taxon>Metazoa</taxon>
        <taxon>Ecdysozoa</taxon>
        <taxon>Arthropoda</taxon>
        <taxon>Hexapoda</taxon>
        <taxon>Insecta</taxon>
        <taxon>Pterygota</taxon>
        <taxon>Neoptera</taxon>
        <taxon>Endopterygota</taxon>
        <taxon>Diptera</taxon>
        <taxon>Nematocera</taxon>
        <taxon>Psychodoidea</taxon>
        <taxon>Psychodidae</taxon>
        <taxon>Lutzomyia</taxon>
        <taxon>Lutzomyia</taxon>
    </lineage>
</organism>
<dbReference type="EnsemblMetazoa" id="LLOJ001505-RA">
    <property type="protein sequence ID" value="LLOJ001505-PA"/>
    <property type="gene ID" value="LLOJ001505"/>
</dbReference>
<proteinExistence type="predicted"/>
<dbReference type="Gene3D" id="6.10.140.1040">
    <property type="match status" value="2"/>
</dbReference>
<feature type="compositionally biased region" description="Basic and acidic residues" evidence="1">
    <location>
        <begin position="212"/>
        <end position="221"/>
    </location>
</feature>
<evidence type="ECO:0000256" key="1">
    <source>
        <dbReference type="SAM" id="MobiDB-lite"/>
    </source>
</evidence>
<feature type="compositionally biased region" description="Basic and acidic residues" evidence="1">
    <location>
        <begin position="346"/>
        <end position="383"/>
    </location>
</feature>
<dbReference type="SMART" id="SM01233">
    <property type="entry name" value="HABP4_PAI-RBP1"/>
    <property type="match status" value="2"/>
</dbReference>